<feature type="coiled-coil region" evidence="1">
    <location>
        <begin position="234"/>
        <end position="458"/>
    </location>
</feature>
<evidence type="ECO:0000313" key="2">
    <source>
        <dbReference type="EMBL" id="CAD8138805.1"/>
    </source>
</evidence>
<gene>
    <name evidence="2" type="ORF">POCTA_138.1.T0100077</name>
</gene>
<protein>
    <submittedName>
        <fullName evidence="2">Uncharacterized protein</fullName>
    </submittedName>
</protein>
<sequence>MFNSSPLSQKAQYSIAQSKITQDVSSKGQQLSAFPNQSQQTLSQQQTQTLQVQSTASLQGIVAKQSFQSIRSVRINQVSIKSADHQVESQAYVGNIIAPPPQESQQQSPQIRVEGSKSLRNYVTSSPQAPLSYKSNNSFPLSKPSFVEYYPPVYVPHVEPIYTQTIITNPIQVVDLIKFEEIWSRRIKVLEQMLEQKSQVNVETQNYELRASYSDDRQTITDLQTELFSVKTQLEDREAVITLLKQQLQNATEQAEFANKQHRSTSNILTQEMQIKITTLQQTIDKLQLNLTSVQEMVEKYKQENYSLQCELKKQLATLNEKEEIIIKLRQQLKLTLDQYNLDAQSNKNVSQQKISELQIEVTSLEQTIANLQSNLNSKDNQLERLRIEINQLQIEKQQIHDLCIQKDGTISNLQTELNELYQQVDQMSEEITTTQSIKTFEEEAKMWKQKFKELNDTYHACQEKLMVRDAEYESLIKQQSQQKIVTLSTVIKQNSSRSVLNNSDYRSSSMIQNEVDKTQTIQKSLRM</sequence>
<keyword evidence="1" id="KW-0175">Coiled coil</keyword>
<proteinExistence type="predicted"/>
<dbReference type="OrthoDB" id="306911at2759"/>
<dbReference type="EMBL" id="CAJJDP010000009">
    <property type="protein sequence ID" value="CAD8138805.1"/>
    <property type="molecule type" value="Genomic_DNA"/>
</dbReference>
<dbReference type="OMA" id="IKFEEIW"/>
<dbReference type="Proteomes" id="UP000683925">
    <property type="component" value="Unassembled WGS sequence"/>
</dbReference>
<comment type="caution">
    <text evidence="2">The sequence shown here is derived from an EMBL/GenBank/DDBJ whole genome shotgun (WGS) entry which is preliminary data.</text>
</comment>
<keyword evidence="3" id="KW-1185">Reference proteome</keyword>
<accession>A0A8S1SER8</accession>
<evidence type="ECO:0000256" key="1">
    <source>
        <dbReference type="SAM" id="Coils"/>
    </source>
</evidence>
<dbReference type="AlphaFoldDB" id="A0A8S1SER8"/>
<reference evidence="2" key="1">
    <citation type="submission" date="2021-01" db="EMBL/GenBank/DDBJ databases">
        <authorList>
            <consortium name="Genoscope - CEA"/>
            <person name="William W."/>
        </authorList>
    </citation>
    <scope>NUCLEOTIDE SEQUENCE</scope>
</reference>
<name>A0A8S1SER8_PAROT</name>
<evidence type="ECO:0000313" key="3">
    <source>
        <dbReference type="Proteomes" id="UP000683925"/>
    </source>
</evidence>
<organism evidence="2 3">
    <name type="scientific">Paramecium octaurelia</name>
    <dbReference type="NCBI Taxonomy" id="43137"/>
    <lineage>
        <taxon>Eukaryota</taxon>
        <taxon>Sar</taxon>
        <taxon>Alveolata</taxon>
        <taxon>Ciliophora</taxon>
        <taxon>Intramacronucleata</taxon>
        <taxon>Oligohymenophorea</taxon>
        <taxon>Peniculida</taxon>
        <taxon>Parameciidae</taxon>
        <taxon>Paramecium</taxon>
    </lineage>
</organism>